<keyword evidence="1" id="KW-0812">Transmembrane</keyword>
<keyword evidence="1" id="KW-0472">Membrane</keyword>
<keyword evidence="1" id="KW-1133">Transmembrane helix</keyword>
<name>A0ABX1TM92_9GAMM</name>
<protein>
    <submittedName>
        <fullName evidence="2">Uncharacterized protein</fullName>
    </submittedName>
</protein>
<comment type="caution">
    <text evidence="2">The sequence shown here is derived from an EMBL/GenBank/DDBJ whole genome shotgun (WGS) entry which is preliminary data.</text>
</comment>
<sequence length="223" mass="25079">MNWGAIIIIVGLVFFLGVIPLVLLQSQQRKKNYGPKRQTGGLKVMQGSLVCQNWKAPTLGKKLWFDYAVRILTEGDNFWGNYHYPSDPDIRKPVYTGEVLLTASQGEIKGKTDQSVVEGQLNPHQGIFTLGFPQGSLLSWLNSPFQFGIKGQEVDFLNTSKGTGRIGRDSHLRIGEGSIVGRLEDWKGAWVMEVDVTYWEVAPEIVVLIILLMSNDIFEFHNR</sequence>
<dbReference type="Proteomes" id="UP000760480">
    <property type="component" value="Unassembled WGS sequence"/>
</dbReference>
<reference evidence="2 3" key="1">
    <citation type="submission" date="2019-03" db="EMBL/GenBank/DDBJ databases">
        <title>Metabolic reconstructions from genomes of highly enriched 'Candidatus Accumulibacter' and 'Candidatus Competibacter' bioreactor populations.</title>
        <authorList>
            <person name="Annavajhala M.K."/>
            <person name="Welles L."/>
            <person name="Abbas B."/>
            <person name="Sorokin D."/>
            <person name="Park H."/>
            <person name="Van Loosdrecht M."/>
            <person name="Chandran K."/>
        </authorList>
    </citation>
    <scope>NUCLEOTIDE SEQUENCE [LARGE SCALE GENOMIC DNA]</scope>
    <source>
        <strain evidence="2 3">SBR_G</strain>
    </source>
</reference>
<dbReference type="EMBL" id="SPMZ01000029">
    <property type="protein sequence ID" value="NMQ19669.1"/>
    <property type="molecule type" value="Genomic_DNA"/>
</dbReference>
<dbReference type="RefSeq" id="WP_169248918.1">
    <property type="nucleotide sequence ID" value="NZ_SPMZ01000029.1"/>
</dbReference>
<evidence type="ECO:0000256" key="1">
    <source>
        <dbReference type="SAM" id="Phobius"/>
    </source>
</evidence>
<evidence type="ECO:0000313" key="3">
    <source>
        <dbReference type="Proteomes" id="UP000760480"/>
    </source>
</evidence>
<feature type="transmembrane region" description="Helical" evidence="1">
    <location>
        <begin position="6"/>
        <end position="24"/>
    </location>
</feature>
<keyword evidence="3" id="KW-1185">Reference proteome</keyword>
<accession>A0ABX1TM92</accession>
<proteinExistence type="predicted"/>
<gene>
    <name evidence="2" type="ORF">E4P82_10940</name>
</gene>
<evidence type="ECO:0000313" key="2">
    <source>
        <dbReference type="EMBL" id="NMQ19669.1"/>
    </source>
</evidence>
<organism evidence="2 3">
    <name type="scientific">Candidatus Competibacter phosphatis</name>
    <dbReference type="NCBI Taxonomy" id="221280"/>
    <lineage>
        <taxon>Bacteria</taxon>
        <taxon>Pseudomonadati</taxon>
        <taxon>Pseudomonadota</taxon>
        <taxon>Gammaproteobacteria</taxon>
        <taxon>Candidatus Competibacteraceae</taxon>
        <taxon>Candidatus Competibacter</taxon>
    </lineage>
</organism>